<accession>A0ABQ5RS54</accession>
<dbReference type="EMBL" id="BSDZ01000005">
    <property type="protein sequence ID" value="GLI60143.1"/>
    <property type="molecule type" value="Genomic_DNA"/>
</dbReference>
<keyword evidence="1" id="KW-0812">Transmembrane</keyword>
<gene>
    <name evidence="3" type="ORF">VaNZ11_002176</name>
</gene>
<keyword evidence="1" id="KW-1133">Transmembrane helix</keyword>
<sequence length="138" mass="15092">WPLVASKELPGLLVLTLLFLLVVAGQATRVVRDAIVKEFSIKQVLDRFSNLLVDMVVAGLLVAASATCAWYMLSQASSFAAKQTYDVYDGLFTARARWLLPRRVDMRDILAKPSQAAELKSSLLAINITDENPKAGSP</sequence>
<evidence type="ECO:0000313" key="3">
    <source>
        <dbReference type="EMBL" id="GLI60143.1"/>
    </source>
</evidence>
<dbReference type="Proteomes" id="UP001165090">
    <property type="component" value="Unassembled WGS sequence"/>
</dbReference>
<keyword evidence="2" id="KW-0732">Signal</keyword>
<protein>
    <recommendedName>
        <fullName evidence="5">Polycystin cation channel PKD1/PKD2 domain-containing protein</fullName>
    </recommendedName>
</protein>
<evidence type="ECO:0008006" key="5">
    <source>
        <dbReference type="Google" id="ProtNLM"/>
    </source>
</evidence>
<keyword evidence="1" id="KW-0472">Membrane</keyword>
<proteinExistence type="predicted"/>
<feature type="non-terminal residue" evidence="3">
    <location>
        <position position="1"/>
    </location>
</feature>
<evidence type="ECO:0000313" key="4">
    <source>
        <dbReference type="Proteomes" id="UP001165090"/>
    </source>
</evidence>
<name>A0ABQ5RS54_9CHLO</name>
<organism evidence="3 4">
    <name type="scientific">Volvox africanus</name>
    <dbReference type="NCBI Taxonomy" id="51714"/>
    <lineage>
        <taxon>Eukaryota</taxon>
        <taxon>Viridiplantae</taxon>
        <taxon>Chlorophyta</taxon>
        <taxon>core chlorophytes</taxon>
        <taxon>Chlorophyceae</taxon>
        <taxon>CS clade</taxon>
        <taxon>Chlamydomonadales</taxon>
        <taxon>Volvocaceae</taxon>
        <taxon>Volvox</taxon>
    </lineage>
</organism>
<evidence type="ECO:0000256" key="1">
    <source>
        <dbReference type="SAM" id="Phobius"/>
    </source>
</evidence>
<feature type="signal peptide" evidence="2">
    <location>
        <begin position="1"/>
        <end position="27"/>
    </location>
</feature>
<comment type="caution">
    <text evidence="3">The sequence shown here is derived from an EMBL/GenBank/DDBJ whole genome shotgun (WGS) entry which is preliminary data.</text>
</comment>
<keyword evidence="4" id="KW-1185">Reference proteome</keyword>
<feature type="chain" id="PRO_5046658758" description="Polycystin cation channel PKD1/PKD2 domain-containing protein" evidence="2">
    <location>
        <begin position="28"/>
        <end position="138"/>
    </location>
</feature>
<evidence type="ECO:0000256" key="2">
    <source>
        <dbReference type="SAM" id="SignalP"/>
    </source>
</evidence>
<feature type="non-terminal residue" evidence="3">
    <location>
        <position position="138"/>
    </location>
</feature>
<feature type="transmembrane region" description="Helical" evidence="1">
    <location>
        <begin position="51"/>
        <end position="73"/>
    </location>
</feature>
<reference evidence="3 4" key="1">
    <citation type="journal article" date="2023" name="IScience">
        <title>Expanded male sex-determining region conserved during the evolution of homothallism in the green alga Volvox.</title>
        <authorList>
            <person name="Yamamoto K."/>
            <person name="Matsuzaki R."/>
            <person name="Mahakham W."/>
            <person name="Heman W."/>
            <person name="Sekimoto H."/>
            <person name="Kawachi M."/>
            <person name="Minakuchi Y."/>
            <person name="Toyoda A."/>
            <person name="Nozaki H."/>
        </authorList>
    </citation>
    <scope>NUCLEOTIDE SEQUENCE [LARGE SCALE GENOMIC DNA]</scope>
    <source>
        <strain evidence="3 4">NIES-4468</strain>
    </source>
</reference>